<evidence type="ECO:0000313" key="3">
    <source>
        <dbReference type="EMBL" id="OAJ65362.1"/>
    </source>
</evidence>
<feature type="region of interest" description="Disordered" evidence="1">
    <location>
        <begin position="1"/>
        <end position="27"/>
    </location>
</feature>
<accession>A0A1A9NED1</accession>
<proteinExistence type="predicted"/>
<keyword evidence="4" id="KW-1185">Reference proteome</keyword>
<dbReference type="Proteomes" id="UP000078116">
    <property type="component" value="Unassembled WGS sequence"/>
</dbReference>
<dbReference type="EMBL" id="LXKA01000044">
    <property type="protein sequence ID" value="OAJ65362.1"/>
    <property type="molecule type" value="Genomic_DNA"/>
</dbReference>
<sequence>MFLSIESGSKNNGNDQNRESYSDTDNRLDHGWLYSWKAVTNIMVAYRRRQNVDTAMPDLDHFYTALRQQQQLPGQI</sequence>
<dbReference type="Proteomes" id="UP000077961">
    <property type="component" value="Unassembled WGS sequence"/>
</dbReference>
<name>A0A1A9NED1_9BURK</name>
<comment type="caution">
    <text evidence="3">The sequence shown here is derived from an EMBL/GenBank/DDBJ whole genome shotgun (WGS) entry which is preliminary data.</text>
</comment>
<feature type="compositionally biased region" description="Basic and acidic residues" evidence="1">
    <location>
        <begin position="16"/>
        <end position="27"/>
    </location>
</feature>
<dbReference type="RefSeq" id="WP_064266217.1">
    <property type="nucleotide sequence ID" value="NZ_LXJZ01000081.1"/>
</dbReference>
<evidence type="ECO:0000313" key="2">
    <source>
        <dbReference type="EMBL" id="OAJ61763.1"/>
    </source>
</evidence>
<evidence type="ECO:0000313" key="4">
    <source>
        <dbReference type="Proteomes" id="UP000077961"/>
    </source>
</evidence>
<gene>
    <name evidence="2" type="ORF">A6V36_23745</name>
    <name evidence="3" type="ORF">A6V37_15500</name>
</gene>
<protein>
    <submittedName>
        <fullName evidence="3">Uncharacterized protein</fullName>
    </submittedName>
</protein>
<evidence type="ECO:0000256" key="1">
    <source>
        <dbReference type="SAM" id="MobiDB-lite"/>
    </source>
</evidence>
<reference evidence="4 5" key="1">
    <citation type="submission" date="2016-04" db="EMBL/GenBank/DDBJ databases">
        <title>Reclassification of Paraburkholderia panaciterrae (Farh et al. 2015) Dobritsa &amp; Samadpour 2016 as a later homotypic synonym of Paraburkholderia ginsengiterrae (Farh et al. 2015) Dobritsa &amp; Samadpour 2016.</title>
        <authorList>
            <person name="Dobritsa A.P."/>
            <person name="Kutumbaka K."/>
            <person name="Samadpour M."/>
        </authorList>
    </citation>
    <scope>NUCLEOTIDE SEQUENCE [LARGE SCALE GENOMIC DNA]</scope>
    <source>
        <strain evidence="3 5">DCY85</strain>
        <strain evidence="2 4">DCY85-1</strain>
    </source>
</reference>
<dbReference type="EMBL" id="LXJZ01000081">
    <property type="protein sequence ID" value="OAJ61763.1"/>
    <property type="molecule type" value="Genomic_DNA"/>
</dbReference>
<feature type="compositionally biased region" description="Polar residues" evidence="1">
    <location>
        <begin position="1"/>
        <end position="15"/>
    </location>
</feature>
<organism evidence="3 5">
    <name type="scientific">Paraburkholderia ginsengiterrae</name>
    <dbReference type="NCBI Taxonomy" id="1462993"/>
    <lineage>
        <taxon>Bacteria</taxon>
        <taxon>Pseudomonadati</taxon>
        <taxon>Pseudomonadota</taxon>
        <taxon>Betaproteobacteria</taxon>
        <taxon>Burkholderiales</taxon>
        <taxon>Burkholderiaceae</taxon>
        <taxon>Paraburkholderia</taxon>
    </lineage>
</organism>
<dbReference type="AlphaFoldDB" id="A0A1A9NED1"/>
<evidence type="ECO:0000313" key="5">
    <source>
        <dbReference type="Proteomes" id="UP000078116"/>
    </source>
</evidence>